<dbReference type="Proteomes" id="UP000241769">
    <property type="component" value="Unassembled WGS sequence"/>
</dbReference>
<dbReference type="InParanoid" id="A0A2P6MV65"/>
<dbReference type="EMBL" id="MDYQ01000373">
    <property type="protein sequence ID" value="PRP75600.1"/>
    <property type="molecule type" value="Genomic_DNA"/>
</dbReference>
<evidence type="ECO:0000313" key="2">
    <source>
        <dbReference type="Proteomes" id="UP000241769"/>
    </source>
</evidence>
<proteinExistence type="predicted"/>
<protein>
    <submittedName>
        <fullName evidence="1">Uncharacterized protein</fullName>
    </submittedName>
</protein>
<evidence type="ECO:0000313" key="1">
    <source>
        <dbReference type="EMBL" id="PRP75600.1"/>
    </source>
</evidence>
<comment type="caution">
    <text evidence="1">The sequence shown here is derived from an EMBL/GenBank/DDBJ whole genome shotgun (WGS) entry which is preliminary data.</text>
</comment>
<reference evidence="1 2" key="1">
    <citation type="journal article" date="2018" name="Genome Biol. Evol.">
        <title>Multiple Roots of Fruiting Body Formation in Amoebozoa.</title>
        <authorList>
            <person name="Hillmann F."/>
            <person name="Forbes G."/>
            <person name="Novohradska S."/>
            <person name="Ferling I."/>
            <person name="Riege K."/>
            <person name="Groth M."/>
            <person name="Westermann M."/>
            <person name="Marz M."/>
            <person name="Spaller T."/>
            <person name="Winckler T."/>
            <person name="Schaap P."/>
            <person name="Glockner G."/>
        </authorList>
    </citation>
    <scope>NUCLEOTIDE SEQUENCE [LARGE SCALE GENOMIC DNA]</scope>
    <source>
        <strain evidence="1 2">Jena</strain>
    </source>
</reference>
<organism evidence="1 2">
    <name type="scientific">Planoprotostelium fungivorum</name>
    <dbReference type="NCBI Taxonomy" id="1890364"/>
    <lineage>
        <taxon>Eukaryota</taxon>
        <taxon>Amoebozoa</taxon>
        <taxon>Evosea</taxon>
        <taxon>Variosea</taxon>
        <taxon>Cavosteliida</taxon>
        <taxon>Cavosteliaceae</taxon>
        <taxon>Planoprotostelium</taxon>
    </lineage>
</organism>
<dbReference type="AlphaFoldDB" id="A0A2P6MV65"/>
<name>A0A2P6MV65_9EUKA</name>
<keyword evidence="2" id="KW-1185">Reference proteome</keyword>
<sequence length="157" mass="17391">MRSDMNFSVVHKKFSSDVSYIYLSQKEQTLTVLPCACATSALQLSVESTAVVRELTIDCTVSHLMATTAVLFIYRGVIMFAPAQACGRTARMDFNFRRGHPTRRANISLVSKNLRHLLHLQMVHDVLCQHQTLLLCGTTGGSTELFALVTSLSGWVV</sequence>
<gene>
    <name evidence="1" type="ORF">PROFUN_15645</name>
</gene>
<accession>A0A2P6MV65</accession>